<organism evidence="1 2">
    <name type="scientific">Enterococcus cecorum</name>
    <dbReference type="NCBI Taxonomy" id="44008"/>
    <lineage>
        <taxon>Bacteria</taxon>
        <taxon>Bacillati</taxon>
        <taxon>Bacillota</taxon>
        <taxon>Bacilli</taxon>
        <taxon>Lactobacillales</taxon>
        <taxon>Enterococcaceae</taxon>
        <taxon>Enterococcus</taxon>
    </lineage>
</organism>
<comment type="caution">
    <text evidence="1">The sequence shown here is derived from an EMBL/GenBank/DDBJ whole genome shotgun (WGS) entry which is preliminary data.</text>
</comment>
<name>A0A366SGT5_9ENTE</name>
<reference evidence="1 2" key="1">
    <citation type="submission" date="2015-06" db="EMBL/GenBank/DDBJ databases">
        <title>The Genome Sequence of Enterococcus cecorum 170AEA1.</title>
        <authorList>
            <consortium name="The Broad Institute Genomics Platform"/>
            <consortium name="The Broad Institute Genome Sequencing Center for Infectious Disease"/>
            <person name="Earl A.M."/>
            <person name="Van Tyne D."/>
            <person name="Lebreton F."/>
            <person name="Saavedra J.T."/>
            <person name="Gilmore M.S."/>
            <person name="Manson McGuire A."/>
            <person name="Clock S."/>
            <person name="Crupain M."/>
            <person name="Rangan U."/>
            <person name="Young S."/>
            <person name="Abouelleil A."/>
            <person name="Cao P."/>
            <person name="Chapman S.B."/>
            <person name="Griggs A."/>
            <person name="Priest M."/>
            <person name="Shea T."/>
            <person name="Wortman J."/>
            <person name="Nusbaum C."/>
            <person name="Birren B."/>
        </authorList>
    </citation>
    <scope>NUCLEOTIDE SEQUENCE [LARGE SCALE GENOMIC DNA]</scope>
    <source>
        <strain evidence="1 2">170AEA1</strain>
    </source>
</reference>
<evidence type="ECO:0000313" key="2">
    <source>
        <dbReference type="Proteomes" id="UP000252800"/>
    </source>
</evidence>
<evidence type="ECO:0000313" key="1">
    <source>
        <dbReference type="EMBL" id="RBR30299.1"/>
    </source>
</evidence>
<sequence>MDAFDFLVQMGLMGQPLFCKRPIMKYIENDDGRAFFSV</sequence>
<accession>A0A366SGT5</accession>
<protein>
    <submittedName>
        <fullName evidence="1">Uncharacterized protein</fullName>
    </submittedName>
</protein>
<dbReference type="AlphaFoldDB" id="A0A366SGT5"/>
<gene>
    <name evidence="1" type="ORF">EB18_00851</name>
</gene>
<dbReference type="Proteomes" id="UP000252800">
    <property type="component" value="Unassembled WGS sequence"/>
</dbReference>
<dbReference type="EMBL" id="LEOY01000005">
    <property type="protein sequence ID" value="RBR30299.1"/>
    <property type="molecule type" value="Genomic_DNA"/>
</dbReference>
<proteinExistence type="predicted"/>